<evidence type="ECO:0000313" key="2">
    <source>
        <dbReference type="Proteomes" id="UP000299102"/>
    </source>
</evidence>
<protein>
    <submittedName>
        <fullName evidence="1">Uncharacterized protein</fullName>
    </submittedName>
</protein>
<reference evidence="1 2" key="1">
    <citation type="journal article" date="2019" name="Commun. Biol.">
        <title>The bagworm genome reveals a unique fibroin gene that provides high tensile strength.</title>
        <authorList>
            <person name="Kono N."/>
            <person name="Nakamura H."/>
            <person name="Ohtoshi R."/>
            <person name="Tomita M."/>
            <person name="Numata K."/>
            <person name="Arakawa K."/>
        </authorList>
    </citation>
    <scope>NUCLEOTIDE SEQUENCE [LARGE SCALE GENOMIC DNA]</scope>
</reference>
<name>A0A4C1Y3E4_EUMVA</name>
<keyword evidence="2" id="KW-1185">Reference proteome</keyword>
<gene>
    <name evidence="1" type="ORF">EVAR_51010_1</name>
</gene>
<evidence type="ECO:0000313" key="1">
    <source>
        <dbReference type="EMBL" id="GBP70711.1"/>
    </source>
</evidence>
<sequence>MVQHEANFELFAAIEKHIFVFVLSGLNHNPSTPAQCISGTLKDCRHQRDDNVQYLQLNGLFEAQSVSRDRTIWAPPAPGPARGGRGAGGGRAALDVRHLPTPPLRNVLSIARIIDEEKERVGEETGRRMKIKRYTISSSQLSLRTVHKHRRRRRGGVHAPRNKNVRRLAPGLNPLAEFNNRYLGLPPRGVLIPPLNSELRPALGVIFKE</sequence>
<comment type="caution">
    <text evidence="1">The sequence shown here is derived from an EMBL/GenBank/DDBJ whole genome shotgun (WGS) entry which is preliminary data.</text>
</comment>
<proteinExistence type="predicted"/>
<dbReference type="AlphaFoldDB" id="A0A4C1Y3E4"/>
<dbReference type="EMBL" id="BGZK01001084">
    <property type="protein sequence ID" value="GBP70711.1"/>
    <property type="molecule type" value="Genomic_DNA"/>
</dbReference>
<organism evidence="1 2">
    <name type="scientific">Eumeta variegata</name>
    <name type="common">Bagworm moth</name>
    <name type="synonym">Eumeta japonica</name>
    <dbReference type="NCBI Taxonomy" id="151549"/>
    <lineage>
        <taxon>Eukaryota</taxon>
        <taxon>Metazoa</taxon>
        <taxon>Ecdysozoa</taxon>
        <taxon>Arthropoda</taxon>
        <taxon>Hexapoda</taxon>
        <taxon>Insecta</taxon>
        <taxon>Pterygota</taxon>
        <taxon>Neoptera</taxon>
        <taxon>Endopterygota</taxon>
        <taxon>Lepidoptera</taxon>
        <taxon>Glossata</taxon>
        <taxon>Ditrysia</taxon>
        <taxon>Tineoidea</taxon>
        <taxon>Psychidae</taxon>
        <taxon>Oiketicinae</taxon>
        <taxon>Eumeta</taxon>
    </lineage>
</organism>
<accession>A0A4C1Y3E4</accession>
<dbReference type="Proteomes" id="UP000299102">
    <property type="component" value="Unassembled WGS sequence"/>
</dbReference>